<protein>
    <submittedName>
        <fullName evidence="2">Uncharacterized protein</fullName>
    </submittedName>
</protein>
<evidence type="ECO:0000313" key="3">
    <source>
        <dbReference type="Proteomes" id="UP000593998"/>
    </source>
</evidence>
<name>A0A7L9IVE9_9MICO</name>
<sequence>MSDDYSREAFDAAFAEEAAAAAFGRGPRRVTEADQQVARAFGRPVPELTEAPRASVSVPGFDGRPLEVQMAELIEKYRGLRISRLGDSAKRADALAGAEEALIADLVIEGGVQVRRVRNRERLRKLQEKVAQLEAEVPLSAESTDRFRSSQGPTVEEFDSAFGGHRRAPDGRRYTQAEVDESIARAFGRTTKGDQR</sequence>
<evidence type="ECO:0000313" key="2">
    <source>
        <dbReference type="EMBL" id="QOK21386.1"/>
    </source>
</evidence>
<dbReference type="AlphaFoldDB" id="A0A7L9IVE9"/>
<accession>A0A7L9IVE9</accession>
<gene>
    <name evidence="2" type="ORF">IGS73_09350</name>
</gene>
<proteinExistence type="predicted"/>
<dbReference type="RefSeq" id="WP_192910254.1">
    <property type="nucleotide sequence ID" value="NZ_CP062789.1"/>
</dbReference>
<dbReference type="Proteomes" id="UP000593998">
    <property type="component" value="Chromosome"/>
</dbReference>
<dbReference type="EMBL" id="CP062789">
    <property type="protein sequence ID" value="QOK21386.1"/>
    <property type="molecule type" value="Genomic_DNA"/>
</dbReference>
<reference evidence="2 3" key="1">
    <citation type="submission" date="2020-10" db="EMBL/GenBank/DDBJ databases">
        <title>Janibacter indicus TT2 genome sequence.</title>
        <authorList>
            <person name="Lee K."/>
            <person name="Ganzorig M."/>
        </authorList>
    </citation>
    <scope>NUCLEOTIDE SEQUENCE [LARGE SCALE GENOMIC DNA]</scope>
    <source>
        <strain evidence="2 3">TT2</strain>
    </source>
</reference>
<evidence type="ECO:0000256" key="1">
    <source>
        <dbReference type="SAM" id="MobiDB-lite"/>
    </source>
</evidence>
<feature type="region of interest" description="Disordered" evidence="1">
    <location>
        <begin position="142"/>
        <end position="196"/>
    </location>
</feature>
<organism evidence="2 3">
    <name type="scientific">Janibacter indicus</name>
    <dbReference type="NCBI Taxonomy" id="857417"/>
    <lineage>
        <taxon>Bacteria</taxon>
        <taxon>Bacillati</taxon>
        <taxon>Actinomycetota</taxon>
        <taxon>Actinomycetes</taxon>
        <taxon>Micrococcales</taxon>
        <taxon>Intrasporangiaceae</taxon>
        <taxon>Janibacter</taxon>
    </lineage>
</organism>